<comment type="caution">
    <text evidence="3">The sequence shown here is derived from an EMBL/GenBank/DDBJ whole genome shotgun (WGS) entry which is preliminary data.</text>
</comment>
<dbReference type="EMBL" id="JBHTAT010000006">
    <property type="protein sequence ID" value="MFC7257368.1"/>
    <property type="molecule type" value="Genomic_DNA"/>
</dbReference>
<proteinExistence type="predicted"/>
<evidence type="ECO:0000313" key="3">
    <source>
        <dbReference type="EMBL" id="MFC7257401.1"/>
    </source>
</evidence>
<gene>
    <name evidence="2" type="ORF">ACFQKE_19150</name>
    <name evidence="3" type="ORF">ACFQKE_19315</name>
    <name evidence="4" type="ORF">ACFQKE_19470</name>
</gene>
<sequence>MPRTERSDGAAAGNRRRLPEGTEHVVVIDETGGRAQATAPAYRVPATRLAQYDDVDLSEYVDEDEDPESVTVYFEPGDELPLPVAAAGAYRAHPDRFACFDAGGNRLDSSSPETNEGIRQWQAARGER</sequence>
<feature type="region of interest" description="Disordered" evidence="1">
    <location>
        <begin position="1"/>
        <end position="22"/>
    </location>
</feature>
<reference evidence="5" key="2">
    <citation type="journal article" date="2019" name="Int. J. Syst. Evol. Microbiol.">
        <title>The Global Catalogue of Microorganisms (GCM) 10K type strain sequencing project: providing services to taxonomists for standard genome sequencing and annotation.</title>
        <authorList>
            <consortium name="The Broad Institute Genomics Platform"/>
            <consortium name="The Broad Institute Genome Sequencing Center for Infectious Disease"/>
            <person name="Wu L."/>
            <person name="Ma J."/>
        </authorList>
    </citation>
    <scope>NUCLEOTIDE SEQUENCE [LARGE SCALE GENOMIC DNA]</scope>
    <source>
        <strain evidence="5">GX21</strain>
    </source>
</reference>
<reference evidence="3" key="3">
    <citation type="submission" date="2024-09" db="EMBL/GenBank/DDBJ databases">
        <authorList>
            <person name="Sun Q."/>
        </authorList>
    </citation>
    <scope>NUCLEOTIDE SEQUENCE</scope>
    <source>
        <strain evidence="3">CGMCC 4.163</strain>
    </source>
</reference>
<feature type="region of interest" description="Disordered" evidence="1">
    <location>
        <begin position="103"/>
        <end position="128"/>
    </location>
</feature>
<accession>A0ABD6A447</accession>
<reference evidence="3" key="1">
    <citation type="journal article" date="2014" name="Int. J. Syst. Evol. Microbiol.">
        <title>Complete genome sequence of Corynebacterium casei LMG S-19264T (=DSM 44701T), isolated from a smear-ripened cheese.</title>
        <authorList>
            <consortium name="US DOE Joint Genome Institute (JGI-PGF)"/>
            <person name="Walter F."/>
            <person name="Albersmeier A."/>
            <person name="Kalinowski J."/>
            <person name="Ruckert C."/>
        </authorList>
    </citation>
    <scope>NUCLEOTIDE SEQUENCE [LARGE SCALE GENOMIC DNA]</scope>
    <source>
        <strain evidence="3">CGMCC 4.163</strain>
    </source>
</reference>
<dbReference type="EMBL" id="JBHTAT010000006">
    <property type="protein sequence ID" value="MFC7257401.1"/>
    <property type="molecule type" value="Genomic_DNA"/>
</dbReference>
<evidence type="ECO:0000313" key="2">
    <source>
        <dbReference type="EMBL" id="MFC7257368.1"/>
    </source>
</evidence>
<keyword evidence="5" id="KW-1185">Reference proteome</keyword>
<organism evidence="3 5">
    <name type="scientific">Haloplanus litoreus</name>
    <dbReference type="NCBI Taxonomy" id="767515"/>
    <lineage>
        <taxon>Archaea</taxon>
        <taxon>Methanobacteriati</taxon>
        <taxon>Methanobacteriota</taxon>
        <taxon>Stenosarchaea group</taxon>
        <taxon>Halobacteria</taxon>
        <taxon>Halobacteriales</taxon>
        <taxon>Haloferacaceae</taxon>
        <taxon>Haloplanus</taxon>
    </lineage>
</organism>
<evidence type="ECO:0000313" key="5">
    <source>
        <dbReference type="Proteomes" id="UP001596434"/>
    </source>
</evidence>
<dbReference type="EMBL" id="JBHTAT010000006">
    <property type="protein sequence ID" value="MFC7257432.1"/>
    <property type="molecule type" value="Genomic_DNA"/>
</dbReference>
<dbReference type="AlphaFoldDB" id="A0ABD6A447"/>
<evidence type="ECO:0000313" key="4">
    <source>
        <dbReference type="EMBL" id="MFC7257432.1"/>
    </source>
</evidence>
<evidence type="ECO:0000256" key="1">
    <source>
        <dbReference type="SAM" id="MobiDB-lite"/>
    </source>
</evidence>
<name>A0ABD6A447_9EURY</name>
<dbReference type="RefSeq" id="WP_379707064.1">
    <property type="nucleotide sequence ID" value="NZ_JBHTAT010000006.1"/>
</dbReference>
<dbReference type="Proteomes" id="UP001596434">
    <property type="component" value="Unassembled WGS sequence"/>
</dbReference>
<protein>
    <submittedName>
        <fullName evidence="3">Uncharacterized protein</fullName>
    </submittedName>
</protein>